<dbReference type="GO" id="GO:0003677">
    <property type="term" value="F:DNA binding"/>
    <property type="evidence" value="ECO:0007669"/>
    <property type="project" value="UniProtKB-KW"/>
</dbReference>
<dbReference type="GO" id="GO:0005634">
    <property type="term" value="C:nucleus"/>
    <property type="evidence" value="ECO:0007669"/>
    <property type="project" value="UniProtKB-SubCell"/>
</dbReference>
<keyword evidence="2" id="KW-0805">Transcription regulation</keyword>
<dbReference type="OrthoDB" id="590488at2759"/>
<feature type="compositionally biased region" description="Basic and acidic residues" evidence="6">
    <location>
        <begin position="39"/>
        <end position="52"/>
    </location>
</feature>
<keyword evidence="5" id="KW-0539">Nucleus</keyword>
<organism evidence="7 8">
    <name type="scientific">Protea cynaroides</name>
    <dbReference type="NCBI Taxonomy" id="273540"/>
    <lineage>
        <taxon>Eukaryota</taxon>
        <taxon>Viridiplantae</taxon>
        <taxon>Streptophyta</taxon>
        <taxon>Embryophyta</taxon>
        <taxon>Tracheophyta</taxon>
        <taxon>Spermatophyta</taxon>
        <taxon>Magnoliopsida</taxon>
        <taxon>Proteales</taxon>
        <taxon>Proteaceae</taxon>
        <taxon>Protea</taxon>
    </lineage>
</organism>
<feature type="region of interest" description="Disordered" evidence="6">
    <location>
        <begin position="39"/>
        <end position="60"/>
    </location>
</feature>
<dbReference type="Proteomes" id="UP001141806">
    <property type="component" value="Unassembled WGS sequence"/>
</dbReference>
<protein>
    <submittedName>
        <fullName evidence="7">Uncharacterized protein</fullName>
    </submittedName>
</protein>
<dbReference type="InterPro" id="IPR015300">
    <property type="entry name" value="DNA-bd_pseudobarrel_sf"/>
</dbReference>
<dbReference type="AlphaFoldDB" id="A0A9Q0K125"/>
<evidence type="ECO:0000256" key="3">
    <source>
        <dbReference type="ARBA" id="ARBA00023125"/>
    </source>
</evidence>
<evidence type="ECO:0000256" key="1">
    <source>
        <dbReference type="ARBA" id="ARBA00004123"/>
    </source>
</evidence>
<keyword evidence="4" id="KW-0804">Transcription</keyword>
<keyword evidence="3" id="KW-0238">DNA-binding</keyword>
<reference evidence="7" key="1">
    <citation type="journal article" date="2023" name="Plant J.">
        <title>The genome of the king protea, Protea cynaroides.</title>
        <authorList>
            <person name="Chang J."/>
            <person name="Duong T.A."/>
            <person name="Schoeman C."/>
            <person name="Ma X."/>
            <person name="Roodt D."/>
            <person name="Barker N."/>
            <person name="Li Z."/>
            <person name="Van de Peer Y."/>
            <person name="Mizrachi E."/>
        </authorList>
    </citation>
    <scope>NUCLEOTIDE SEQUENCE</scope>
    <source>
        <tissue evidence="7">Young leaves</tissue>
    </source>
</reference>
<sequence length="263" mass="30040">MTGYEKVGSCGFPSNWETKQTNIHLDSMNNTSDDIISLESERSETESEDHNPSRKKARFADNSSKICLRSTQLSNYSKGKSICKEPKSIDTGKRTINLDKNHPLTFVSGRRLVSHAEKEKAHQLALAFQSTKPSFLVTMVPSSEQKFLHDNSSGICGRPYAKNREGSRPLCSSWCEDMDGFIHCIHESSSWSEWRMEEFHLEQDDVCVFELTQLPGKKNLETISMDVKIFRVVKKLDKLTEAKQFLRMKQEEGFHAEMQPPLT</sequence>
<evidence type="ECO:0000256" key="5">
    <source>
        <dbReference type="ARBA" id="ARBA00023242"/>
    </source>
</evidence>
<comment type="subcellular location">
    <subcellularLocation>
        <location evidence="1">Nucleus</location>
    </subcellularLocation>
</comment>
<evidence type="ECO:0000256" key="4">
    <source>
        <dbReference type="ARBA" id="ARBA00023163"/>
    </source>
</evidence>
<proteinExistence type="predicted"/>
<evidence type="ECO:0000313" key="8">
    <source>
        <dbReference type="Proteomes" id="UP001141806"/>
    </source>
</evidence>
<keyword evidence="8" id="KW-1185">Reference proteome</keyword>
<gene>
    <name evidence="7" type="ORF">NE237_019809</name>
</gene>
<accession>A0A9Q0K125</accession>
<name>A0A9Q0K125_9MAGN</name>
<evidence type="ECO:0000256" key="6">
    <source>
        <dbReference type="SAM" id="MobiDB-lite"/>
    </source>
</evidence>
<evidence type="ECO:0000313" key="7">
    <source>
        <dbReference type="EMBL" id="KAJ4959899.1"/>
    </source>
</evidence>
<comment type="caution">
    <text evidence="7">The sequence shown here is derived from an EMBL/GenBank/DDBJ whole genome shotgun (WGS) entry which is preliminary data.</text>
</comment>
<dbReference type="EMBL" id="JAMYWD010000009">
    <property type="protein sequence ID" value="KAJ4959899.1"/>
    <property type="molecule type" value="Genomic_DNA"/>
</dbReference>
<dbReference type="Gene3D" id="2.40.330.10">
    <property type="entry name" value="DNA-binding pseudobarrel domain"/>
    <property type="match status" value="1"/>
</dbReference>
<evidence type="ECO:0000256" key="2">
    <source>
        <dbReference type="ARBA" id="ARBA00023015"/>
    </source>
</evidence>